<evidence type="ECO:0000313" key="1">
    <source>
        <dbReference type="EMBL" id="MBP2020481.1"/>
    </source>
</evidence>
<dbReference type="EMBL" id="JAGGLL010000002">
    <property type="protein sequence ID" value="MBP2020481.1"/>
    <property type="molecule type" value="Genomic_DNA"/>
</dbReference>
<accession>A0ABS4JZQ2</accession>
<protein>
    <submittedName>
        <fullName evidence="1">NAD-dependent SIR2 family protein deacetylase</fullName>
    </submittedName>
</protein>
<dbReference type="RefSeq" id="WP_021281579.1">
    <property type="nucleotide sequence ID" value="NZ_JAGGLL010000002.1"/>
</dbReference>
<gene>
    <name evidence="1" type="ORF">J2Z44_000265</name>
</gene>
<reference evidence="1 2" key="1">
    <citation type="submission" date="2021-03" db="EMBL/GenBank/DDBJ databases">
        <title>Genomic Encyclopedia of Type Strains, Phase IV (KMG-IV): sequencing the most valuable type-strain genomes for metagenomic binning, comparative biology and taxonomic classification.</title>
        <authorList>
            <person name="Goeker M."/>
        </authorList>
    </citation>
    <scope>NUCLEOTIDE SEQUENCE [LARGE SCALE GENOMIC DNA]</scope>
    <source>
        <strain evidence="1 2">DSM 28650</strain>
    </source>
</reference>
<comment type="caution">
    <text evidence="1">The sequence shown here is derived from an EMBL/GenBank/DDBJ whole genome shotgun (WGS) entry which is preliminary data.</text>
</comment>
<name>A0ABS4JZQ2_9CLOT</name>
<sequence length="83" mass="9656">MRTIQEASKHSIYNKKKVEKSSICGCYHCLNIFKPEEINSWMDEGRTAKCPKCDMDSVLGDISGYEINSQTLQVLNEYWFEIE</sequence>
<dbReference type="Proteomes" id="UP001519308">
    <property type="component" value="Unassembled WGS sequence"/>
</dbReference>
<proteinExistence type="predicted"/>
<organism evidence="1 2">
    <name type="scientific">Clostridium punense</name>
    <dbReference type="NCBI Taxonomy" id="1054297"/>
    <lineage>
        <taxon>Bacteria</taxon>
        <taxon>Bacillati</taxon>
        <taxon>Bacillota</taxon>
        <taxon>Clostridia</taxon>
        <taxon>Eubacteriales</taxon>
        <taxon>Clostridiaceae</taxon>
        <taxon>Clostridium</taxon>
    </lineage>
</organism>
<keyword evidence="2" id="KW-1185">Reference proteome</keyword>
<evidence type="ECO:0000313" key="2">
    <source>
        <dbReference type="Proteomes" id="UP001519308"/>
    </source>
</evidence>